<comment type="caution">
    <text evidence="1">The sequence shown here is derived from an EMBL/GenBank/DDBJ whole genome shotgun (WGS) entry which is preliminary data.</text>
</comment>
<accession>A0A2H0UVG8</accession>
<name>A0A2H0UVG8_9BACT</name>
<evidence type="ECO:0000313" key="2">
    <source>
        <dbReference type="Proteomes" id="UP000228906"/>
    </source>
</evidence>
<dbReference type="EMBL" id="PFAV01000074">
    <property type="protein sequence ID" value="PIR90821.1"/>
    <property type="molecule type" value="Genomic_DNA"/>
</dbReference>
<dbReference type="AlphaFoldDB" id="A0A2H0UVG8"/>
<sequence length="463" mass="53013">MKNKHLWILTEERPKQEVIANILTMFAKDHKFACFIDTIRILPILENGKFSFLYEVAGFRSNKIGKVFIKSVSGFSSFVDFLIFYQEKQPTQRDIPLYAIEETKIDDKESRNTGAYQRASKFVFIDYYYPKVKKMMLYNLQITQKEVPTATYIFGTRLLLTLGVAILGKKLDSKIFQPFRSVDEIIALKGAMRKAHKGNIPILIKKVGDKITVSGRLYKSDGLAHDPNIGALSLVCAAIRKLGWKGEIIITKHGLKQAHIQPNNKFIKIANRLGLKFDRLSVPASPKSDAYWKYETEGEKLGTIFIHLVIENFTKGYSIFENHAGCEKGYFITSEGKHIPLEKYSDRKAYKAGNKNKIISIPDLILIDFGRSEIINIEGKKYQFRQNGIKELKGFSDIEKTYIKEYYPKFKITRTVVLYGGTETKIIEIKVGFLLNENGDLVLGIKAPKLFREAIKNLLDFWS</sequence>
<evidence type="ECO:0000313" key="1">
    <source>
        <dbReference type="EMBL" id="PIR90821.1"/>
    </source>
</evidence>
<organism evidence="1 2">
    <name type="scientific">bacterium (Candidatus Gribaldobacteria) CG10_big_fil_rev_8_21_14_0_10_41_12</name>
    <dbReference type="NCBI Taxonomy" id="2014277"/>
    <lineage>
        <taxon>Bacteria</taxon>
        <taxon>Candidatus Gribaldobacteria</taxon>
    </lineage>
</organism>
<dbReference type="Proteomes" id="UP000228906">
    <property type="component" value="Unassembled WGS sequence"/>
</dbReference>
<proteinExistence type="predicted"/>
<reference evidence="2" key="1">
    <citation type="submission" date="2017-09" db="EMBL/GenBank/DDBJ databases">
        <title>Depth-based differentiation of microbial function through sediment-hosted aquifers and enrichment of novel symbionts in the deep terrestrial subsurface.</title>
        <authorList>
            <person name="Probst A.J."/>
            <person name="Ladd B."/>
            <person name="Jarett J.K."/>
            <person name="Geller-Mcgrath D.E."/>
            <person name="Sieber C.M.K."/>
            <person name="Emerson J.B."/>
            <person name="Anantharaman K."/>
            <person name="Thomas B.C."/>
            <person name="Malmstrom R."/>
            <person name="Stieglmeier M."/>
            <person name="Klingl A."/>
            <person name="Woyke T."/>
            <person name="Ryan C.M."/>
            <person name="Banfield J.F."/>
        </authorList>
    </citation>
    <scope>NUCLEOTIDE SEQUENCE [LARGE SCALE GENOMIC DNA]</scope>
</reference>
<protein>
    <submittedName>
        <fullName evidence="1">Uncharacterized protein</fullName>
    </submittedName>
</protein>
<gene>
    <name evidence="1" type="ORF">COU03_04035</name>
</gene>